<protein>
    <submittedName>
        <fullName evidence="1">Uncharacterized protein</fullName>
    </submittedName>
</protein>
<dbReference type="AlphaFoldDB" id="A0ABD1HVP4"/>
<name>A0ABD1HVP4_SALDI</name>
<evidence type="ECO:0000313" key="1">
    <source>
        <dbReference type="EMBL" id="KAL1559298.1"/>
    </source>
</evidence>
<gene>
    <name evidence="1" type="ORF">AAHA92_09655</name>
</gene>
<proteinExistence type="predicted"/>
<keyword evidence="2" id="KW-1185">Reference proteome</keyword>
<dbReference type="Proteomes" id="UP001567538">
    <property type="component" value="Unassembled WGS sequence"/>
</dbReference>
<sequence>MKITNALHSPFYERAVKVSNKLNPDERIMFYWLMTTYNTNEISWYTMATLWKLFFTTYPALYTIVNPTGGVDTNNSFNTFATNLDKEVREIPKFKWGDIDMVFFPFYGDDRDIRFNYGDIPETLRMFFFQTSVYVFNMSVDFMSEVNNFLV</sequence>
<organism evidence="1 2">
    <name type="scientific">Salvia divinorum</name>
    <name type="common">Maria pastora</name>
    <name type="synonym">Diviner's sage</name>
    <dbReference type="NCBI Taxonomy" id="28513"/>
    <lineage>
        <taxon>Eukaryota</taxon>
        <taxon>Viridiplantae</taxon>
        <taxon>Streptophyta</taxon>
        <taxon>Embryophyta</taxon>
        <taxon>Tracheophyta</taxon>
        <taxon>Spermatophyta</taxon>
        <taxon>Magnoliopsida</taxon>
        <taxon>eudicotyledons</taxon>
        <taxon>Gunneridae</taxon>
        <taxon>Pentapetalae</taxon>
        <taxon>asterids</taxon>
        <taxon>lamiids</taxon>
        <taxon>Lamiales</taxon>
        <taxon>Lamiaceae</taxon>
        <taxon>Nepetoideae</taxon>
        <taxon>Mentheae</taxon>
        <taxon>Salviinae</taxon>
        <taxon>Salvia</taxon>
        <taxon>Salvia subgen. Calosphace</taxon>
    </lineage>
</organism>
<comment type="caution">
    <text evidence="1">The sequence shown here is derived from an EMBL/GenBank/DDBJ whole genome shotgun (WGS) entry which is preliminary data.</text>
</comment>
<evidence type="ECO:0000313" key="2">
    <source>
        <dbReference type="Proteomes" id="UP001567538"/>
    </source>
</evidence>
<dbReference type="EMBL" id="JBEAFC010000004">
    <property type="protein sequence ID" value="KAL1559298.1"/>
    <property type="molecule type" value="Genomic_DNA"/>
</dbReference>
<reference evidence="1 2" key="1">
    <citation type="submission" date="2024-06" db="EMBL/GenBank/DDBJ databases">
        <title>A chromosome level genome sequence of Diviner's sage (Salvia divinorum).</title>
        <authorList>
            <person name="Ford S.A."/>
            <person name="Ro D.-K."/>
            <person name="Ness R.W."/>
            <person name="Phillips M.A."/>
        </authorList>
    </citation>
    <scope>NUCLEOTIDE SEQUENCE [LARGE SCALE GENOMIC DNA]</scope>
    <source>
        <strain evidence="1">SAF-2024a</strain>
        <tissue evidence="1">Leaf</tissue>
    </source>
</reference>
<accession>A0ABD1HVP4</accession>